<evidence type="ECO:0000259" key="1">
    <source>
        <dbReference type="Pfam" id="PF15652"/>
    </source>
</evidence>
<sequence length="177" mass="20414">MGEGWIAAKDLRKGDLFETDNGKKLAVDEIIKKKQKATVYNFKVKDFHTYYVSNLKVLTHNECKVFDVVNYRPSSSPLENHHGVLDVWAKHNVPDYKSRGSHTPTIALTKDQHNATKSAYRDWLEGKTGKRVGGKVNWNEVSPREMQGLSERMFDAANVPRDARQNYYNAFNSYNYR</sequence>
<protein>
    <submittedName>
        <fullName evidence="2">Ribonuclease toxin of YeeF-YezG toxin-antitoxin module</fullName>
    </submittedName>
</protein>
<accession>A0AAJ1THY3</accession>
<organism evidence="2 3">
    <name type="scientific">Croceifilum oryzae</name>
    <dbReference type="NCBI Taxonomy" id="1553429"/>
    <lineage>
        <taxon>Bacteria</taxon>
        <taxon>Bacillati</taxon>
        <taxon>Bacillota</taxon>
        <taxon>Bacilli</taxon>
        <taxon>Bacillales</taxon>
        <taxon>Thermoactinomycetaceae</taxon>
        <taxon>Croceifilum</taxon>
    </lineage>
</organism>
<name>A0AAJ1THY3_9BACL</name>
<dbReference type="EMBL" id="JAUSUV010000019">
    <property type="protein sequence ID" value="MDQ0418839.1"/>
    <property type="molecule type" value="Genomic_DNA"/>
</dbReference>
<dbReference type="InterPro" id="IPR030934">
    <property type="entry name" value="Intein_C"/>
</dbReference>
<dbReference type="Proteomes" id="UP001238450">
    <property type="component" value="Unassembled WGS sequence"/>
</dbReference>
<gene>
    <name evidence="2" type="ORF">J2Z48_003044</name>
</gene>
<dbReference type="AlphaFoldDB" id="A0AAJ1THY3"/>
<comment type="caution">
    <text evidence="2">The sequence shown here is derived from an EMBL/GenBank/DDBJ whole genome shotgun (WGS) entry which is preliminary data.</text>
</comment>
<evidence type="ECO:0000313" key="2">
    <source>
        <dbReference type="EMBL" id="MDQ0418839.1"/>
    </source>
</evidence>
<keyword evidence="3" id="KW-1185">Reference proteome</keyword>
<feature type="domain" description="Tox-SHH" evidence="1">
    <location>
        <begin position="76"/>
        <end position="174"/>
    </location>
</feature>
<proteinExistence type="predicted"/>
<dbReference type="SUPFAM" id="SSF51294">
    <property type="entry name" value="Hedgehog/intein (Hint) domain"/>
    <property type="match status" value="1"/>
</dbReference>
<dbReference type="Pfam" id="PF07591">
    <property type="entry name" value="PT-HINT"/>
    <property type="match status" value="1"/>
</dbReference>
<dbReference type="Pfam" id="PF15652">
    <property type="entry name" value="Tox-SHH"/>
    <property type="match status" value="1"/>
</dbReference>
<dbReference type="InterPro" id="IPR028900">
    <property type="entry name" value="Tox-SHH_dom"/>
</dbReference>
<evidence type="ECO:0000313" key="3">
    <source>
        <dbReference type="Proteomes" id="UP001238450"/>
    </source>
</evidence>
<dbReference type="PROSITE" id="PS50818">
    <property type="entry name" value="INTEIN_C_TER"/>
    <property type="match status" value="1"/>
</dbReference>
<dbReference type="InterPro" id="IPR036844">
    <property type="entry name" value="Hint_dom_sf"/>
</dbReference>
<reference evidence="2 3" key="1">
    <citation type="submission" date="2023-07" db="EMBL/GenBank/DDBJ databases">
        <title>Genomic Encyclopedia of Type Strains, Phase IV (KMG-IV): sequencing the most valuable type-strain genomes for metagenomic binning, comparative biology and taxonomic classification.</title>
        <authorList>
            <person name="Goeker M."/>
        </authorList>
    </citation>
    <scope>NUCLEOTIDE SEQUENCE [LARGE SCALE GENOMIC DNA]</scope>
    <source>
        <strain evidence="2 3">DSM 46876</strain>
    </source>
</reference>
<dbReference type="Gene3D" id="2.170.16.10">
    <property type="entry name" value="Hedgehog/Intein (Hint) domain"/>
    <property type="match status" value="1"/>
</dbReference>